<dbReference type="PROSITE" id="PS00697">
    <property type="entry name" value="DNA_LIGASE_A1"/>
    <property type="match status" value="1"/>
</dbReference>
<dbReference type="PANTHER" id="PTHR45674">
    <property type="entry name" value="DNA LIGASE 1/3 FAMILY MEMBER"/>
    <property type="match status" value="1"/>
</dbReference>
<comment type="catalytic activity">
    <reaction evidence="4">
        <text>ATP + (deoxyribonucleotide)n-3'-hydroxyl + 5'-phospho-(deoxyribonucleotide)m = (deoxyribonucleotide)n+m + AMP + diphosphate.</text>
        <dbReference type="EC" id="6.5.1.1"/>
    </reaction>
</comment>
<dbReference type="SUPFAM" id="SSF56091">
    <property type="entry name" value="DNA ligase/mRNA capping enzyme, catalytic domain"/>
    <property type="match status" value="1"/>
</dbReference>
<dbReference type="PANTHER" id="PTHR45674:SF4">
    <property type="entry name" value="DNA LIGASE 1"/>
    <property type="match status" value="1"/>
</dbReference>
<dbReference type="SUPFAM" id="SSF50249">
    <property type="entry name" value="Nucleic acid-binding proteins"/>
    <property type="match status" value="1"/>
</dbReference>
<dbReference type="InterPro" id="IPR012310">
    <property type="entry name" value="DNA_ligase_ATP-dep_cent"/>
</dbReference>
<organism evidence="6 7">
    <name type="scientific">Paenibacillus hodogayensis</name>
    <dbReference type="NCBI Taxonomy" id="279208"/>
    <lineage>
        <taxon>Bacteria</taxon>
        <taxon>Bacillati</taxon>
        <taxon>Bacillota</taxon>
        <taxon>Bacilli</taxon>
        <taxon>Bacillales</taxon>
        <taxon>Paenibacillaceae</taxon>
        <taxon>Paenibacillus</taxon>
    </lineage>
</organism>
<dbReference type="EC" id="6.5.1.1" evidence="2"/>
<dbReference type="InterPro" id="IPR012340">
    <property type="entry name" value="NA-bd_OB-fold"/>
</dbReference>
<dbReference type="Proteomes" id="UP001589619">
    <property type="component" value="Unassembled WGS sequence"/>
</dbReference>
<dbReference type="EMBL" id="JBHMAG010000016">
    <property type="protein sequence ID" value="MFB9754904.1"/>
    <property type="molecule type" value="Genomic_DNA"/>
</dbReference>
<comment type="similarity">
    <text evidence="1">Belongs to the ATP-dependent DNA ligase family.</text>
</comment>
<evidence type="ECO:0000313" key="6">
    <source>
        <dbReference type="EMBL" id="MFB9754904.1"/>
    </source>
</evidence>
<dbReference type="CDD" id="cd07971">
    <property type="entry name" value="OBF_DNA_ligase_LigD"/>
    <property type="match status" value="1"/>
</dbReference>
<feature type="domain" description="ATP-dependent DNA ligase family profile" evidence="5">
    <location>
        <begin position="103"/>
        <end position="193"/>
    </location>
</feature>
<sequence>MNPIIPFEPVLSESVPLDSRWLFQVKWDGVRILTYRDGTSTRLFNRKKHERTHQFPELLNPAWVAADSFILDGEVIALAADGKPSFHEVMRRDGIRRLERVPQARRQVAISYMIFDILYLNGQWLTECPLEERQRHLAEIVTPNRHAQLVESHTDGAALFKAIQQQGMEGIVAKDGSSAYAIEGKDKRWVKIKNYGDIVAVIGGFTVGDGGVVNAVLAGLYHNGGLLFIGKVGTGKLTGNDWRTLTSVVRTIETPVCPFAHRHPDMRGAYWVKPVLTAKIQFTEWRVHEGRTLRQPSIQAFVSVPPESCVFE</sequence>
<name>A0ABV5W2V7_9BACL</name>
<dbReference type="GO" id="GO:0016874">
    <property type="term" value="F:ligase activity"/>
    <property type="evidence" value="ECO:0007669"/>
    <property type="project" value="UniProtKB-KW"/>
</dbReference>
<evidence type="ECO:0000256" key="1">
    <source>
        <dbReference type="ARBA" id="ARBA00007572"/>
    </source>
</evidence>
<proteinExistence type="inferred from homology"/>
<dbReference type="Pfam" id="PF04679">
    <property type="entry name" value="DNA_ligase_A_C"/>
    <property type="match status" value="1"/>
</dbReference>
<dbReference type="PROSITE" id="PS50160">
    <property type="entry name" value="DNA_LIGASE_A3"/>
    <property type="match status" value="1"/>
</dbReference>
<gene>
    <name evidence="6" type="ORF">ACFFNY_25300</name>
</gene>
<dbReference type="Gene3D" id="2.40.50.140">
    <property type="entry name" value="Nucleic acid-binding proteins"/>
    <property type="match status" value="1"/>
</dbReference>
<dbReference type="InterPro" id="IPR050191">
    <property type="entry name" value="ATP-dep_DNA_ligase"/>
</dbReference>
<comment type="caution">
    <text evidence="6">The sequence shown here is derived from an EMBL/GenBank/DDBJ whole genome shotgun (WGS) entry which is preliminary data.</text>
</comment>
<dbReference type="Pfam" id="PF01068">
    <property type="entry name" value="DNA_ligase_A_M"/>
    <property type="match status" value="1"/>
</dbReference>
<evidence type="ECO:0000259" key="5">
    <source>
        <dbReference type="PROSITE" id="PS50160"/>
    </source>
</evidence>
<evidence type="ECO:0000313" key="7">
    <source>
        <dbReference type="Proteomes" id="UP001589619"/>
    </source>
</evidence>
<keyword evidence="7" id="KW-1185">Reference proteome</keyword>
<evidence type="ECO:0000256" key="2">
    <source>
        <dbReference type="ARBA" id="ARBA00012727"/>
    </source>
</evidence>
<dbReference type="Gene3D" id="3.30.470.30">
    <property type="entry name" value="DNA ligase/mRNA capping enzyme"/>
    <property type="match status" value="1"/>
</dbReference>
<dbReference type="InterPro" id="IPR016059">
    <property type="entry name" value="DNA_ligase_ATP-dep_CS"/>
</dbReference>
<dbReference type="InterPro" id="IPR012309">
    <property type="entry name" value="DNA_ligase_ATP-dep_C"/>
</dbReference>
<dbReference type="CDD" id="cd07906">
    <property type="entry name" value="Adenylation_DNA_ligase_LigD_LigC"/>
    <property type="match status" value="1"/>
</dbReference>
<evidence type="ECO:0000256" key="4">
    <source>
        <dbReference type="ARBA" id="ARBA00034003"/>
    </source>
</evidence>
<dbReference type="RefSeq" id="WP_344909927.1">
    <property type="nucleotide sequence ID" value="NZ_BAAAYO010000008.1"/>
</dbReference>
<evidence type="ECO:0000256" key="3">
    <source>
        <dbReference type="ARBA" id="ARBA00022598"/>
    </source>
</evidence>
<keyword evidence="3 6" id="KW-0436">Ligase</keyword>
<accession>A0ABV5W2V7</accession>
<reference evidence="6 7" key="1">
    <citation type="submission" date="2024-09" db="EMBL/GenBank/DDBJ databases">
        <authorList>
            <person name="Sun Q."/>
            <person name="Mori K."/>
        </authorList>
    </citation>
    <scope>NUCLEOTIDE SEQUENCE [LARGE SCALE GENOMIC DNA]</scope>
    <source>
        <strain evidence="6 7">JCM 12520</strain>
    </source>
</reference>
<protein>
    <recommendedName>
        <fullName evidence="2">DNA ligase (ATP)</fullName>
        <ecNumber evidence="2">6.5.1.1</ecNumber>
    </recommendedName>
</protein>